<accession>M6V9Y9</accession>
<dbReference type="EMBL" id="AKWD02000029">
    <property type="protein sequence ID" value="EMO54247.1"/>
    <property type="molecule type" value="Genomic_DNA"/>
</dbReference>
<organism evidence="1 2">
    <name type="scientific">Leptospira noguchii</name>
    <dbReference type="NCBI Taxonomy" id="28182"/>
    <lineage>
        <taxon>Bacteria</taxon>
        <taxon>Pseudomonadati</taxon>
        <taxon>Spirochaetota</taxon>
        <taxon>Spirochaetia</taxon>
        <taxon>Leptospirales</taxon>
        <taxon>Leptospiraceae</taxon>
        <taxon>Leptospira</taxon>
    </lineage>
</organism>
<evidence type="ECO:0000313" key="2">
    <source>
        <dbReference type="Proteomes" id="UP000012112"/>
    </source>
</evidence>
<dbReference type="Proteomes" id="UP000012112">
    <property type="component" value="Unassembled WGS sequence"/>
</dbReference>
<protein>
    <submittedName>
        <fullName evidence="1">Uncharacterized protein</fullName>
    </submittedName>
</protein>
<reference evidence="1 2" key="1">
    <citation type="submission" date="2013-01" db="EMBL/GenBank/DDBJ databases">
        <authorList>
            <person name="Harkins D.M."/>
            <person name="Durkin A.S."/>
            <person name="Brinkac L.M."/>
            <person name="Haft D.H."/>
            <person name="Selengut J.D."/>
            <person name="Sanka R."/>
            <person name="DePew J."/>
            <person name="Purushe J."/>
            <person name="Matthias M.A."/>
            <person name="Vinetz J.M."/>
            <person name="Sutton G.G."/>
            <person name="Nierman W.C."/>
            <person name="Fouts D.E."/>
        </authorList>
    </citation>
    <scope>NUCLEOTIDE SEQUENCE [LARGE SCALE GENOMIC DNA]</scope>
    <source>
        <strain evidence="1 2">HAI1536</strain>
    </source>
</reference>
<comment type="caution">
    <text evidence="1">The sequence shown here is derived from an EMBL/GenBank/DDBJ whole genome shotgun (WGS) entry which is preliminary data.</text>
</comment>
<gene>
    <name evidence="1" type="ORF">LEP1GSC172_3733</name>
</gene>
<name>M6V9Y9_9LEPT</name>
<dbReference type="AlphaFoldDB" id="M6V9Y9"/>
<sequence length="66" mass="8017">MKTYKIFTNYIDSKFGKSRLEIYCRILQSGLFKILESIEKLILMILRLRLKLHHLFRKTLKVPKTF</sequence>
<evidence type="ECO:0000313" key="1">
    <source>
        <dbReference type="EMBL" id="EMO54247.1"/>
    </source>
</evidence>
<proteinExistence type="predicted"/>